<sequence length="192" mass="21528">MIRTVREADLDALTRLWQELAEAPAAEHEAALRHCFEALCRMIGAANASWVGICREPAEDPYAGWRIRALDHFHNRERRLALGLQIAERIAQGEVDPHVMAVARHAGRPRCHLRAELVSEREWQQSWTIHEAFREERIIDRLDGGVPVGADCEVHFVLDRRAGEPPSASATSCASSCSAPKVFYARRCSRAG</sequence>
<name>A0A6G7VEM9_9GAMM</name>
<evidence type="ECO:0000313" key="1">
    <source>
        <dbReference type="EMBL" id="QIK38533.1"/>
    </source>
</evidence>
<protein>
    <submittedName>
        <fullName evidence="1">Uncharacterized protein</fullName>
    </submittedName>
</protein>
<accession>A0A6G7VEM9</accession>
<dbReference type="KEGG" id="cjap:GWK36_11665"/>
<reference evidence="2" key="1">
    <citation type="submission" date="2020-01" db="EMBL/GenBank/DDBJ databases">
        <title>Caldichromatium gen. nov., sp. nov., a thermophilic purple sulfur bacterium member of the family Chromatiaceae isolated from Nakabusa hot spring, Japan.</title>
        <authorList>
            <person name="Saini M.K."/>
            <person name="Hanada S."/>
            <person name="Tank M."/>
        </authorList>
    </citation>
    <scope>NUCLEOTIDE SEQUENCE [LARGE SCALE GENOMIC DNA]</scope>
    <source>
        <strain evidence="2">No.7</strain>
    </source>
</reference>
<proteinExistence type="predicted"/>
<dbReference type="EMBL" id="CP048029">
    <property type="protein sequence ID" value="QIK38533.1"/>
    <property type="molecule type" value="Genomic_DNA"/>
</dbReference>
<evidence type="ECO:0000313" key="2">
    <source>
        <dbReference type="Proteomes" id="UP000502699"/>
    </source>
</evidence>
<dbReference type="AlphaFoldDB" id="A0A6G7VEM9"/>
<organism evidence="1 2">
    <name type="scientific">Caldichromatium japonicum</name>
    <dbReference type="NCBI Taxonomy" id="2699430"/>
    <lineage>
        <taxon>Bacteria</taxon>
        <taxon>Pseudomonadati</taxon>
        <taxon>Pseudomonadota</taxon>
        <taxon>Gammaproteobacteria</taxon>
        <taxon>Chromatiales</taxon>
        <taxon>Chromatiaceae</taxon>
        <taxon>Caldichromatium</taxon>
    </lineage>
</organism>
<dbReference type="RefSeq" id="WP_166271311.1">
    <property type="nucleotide sequence ID" value="NZ_CP048029.1"/>
</dbReference>
<keyword evidence="2" id="KW-1185">Reference proteome</keyword>
<dbReference type="Proteomes" id="UP000502699">
    <property type="component" value="Chromosome"/>
</dbReference>
<gene>
    <name evidence="1" type="ORF">GWK36_11665</name>
</gene>